<dbReference type="InterPro" id="IPR003607">
    <property type="entry name" value="HD/PDEase_dom"/>
</dbReference>
<dbReference type="SUPFAM" id="SSF51206">
    <property type="entry name" value="cAMP-binding domain-like"/>
    <property type="match status" value="1"/>
</dbReference>
<reference evidence="3 4" key="1">
    <citation type="submission" date="2015-05" db="EMBL/GenBank/DDBJ databases">
        <title>Complete genome of Marinobacter psychrophilus strain 20041T isolated from sea-ice of the Canadian Basin.</title>
        <authorList>
            <person name="Song L."/>
            <person name="Ren L."/>
            <person name="Yu Y."/>
            <person name="Wang X."/>
        </authorList>
    </citation>
    <scope>NUCLEOTIDE SEQUENCE [LARGE SCALE GENOMIC DNA]</scope>
    <source>
        <strain evidence="3 4">20041</strain>
    </source>
</reference>
<dbReference type="InterPro" id="IPR013976">
    <property type="entry name" value="HDOD"/>
</dbReference>
<dbReference type="RefSeq" id="WP_048384439.1">
    <property type="nucleotide sequence ID" value="NZ_CP011494.1"/>
</dbReference>
<dbReference type="PROSITE" id="PS50042">
    <property type="entry name" value="CNMP_BINDING_3"/>
    <property type="match status" value="1"/>
</dbReference>
<dbReference type="PATRIC" id="fig|330734.3.peg.894"/>
<dbReference type="InterPro" id="IPR052340">
    <property type="entry name" value="RNase_Y/CdgJ"/>
</dbReference>
<feature type="domain" description="Cyclic nucleotide-binding" evidence="1">
    <location>
        <begin position="17"/>
        <end position="117"/>
    </location>
</feature>
<dbReference type="InterPro" id="IPR014710">
    <property type="entry name" value="RmlC-like_jellyroll"/>
</dbReference>
<dbReference type="Gene3D" id="2.60.120.10">
    <property type="entry name" value="Jelly Rolls"/>
    <property type="match status" value="1"/>
</dbReference>
<dbReference type="CDD" id="cd00038">
    <property type="entry name" value="CAP_ED"/>
    <property type="match status" value="1"/>
</dbReference>
<proteinExistence type="predicted"/>
<evidence type="ECO:0000259" key="1">
    <source>
        <dbReference type="PROSITE" id="PS50042"/>
    </source>
</evidence>
<evidence type="ECO:0000313" key="4">
    <source>
        <dbReference type="Proteomes" id="UP000036406"/>
    </source>
</evidence>
<dbReference type="Proteomes" id="UP000036406">
    <property type="component" value="Chromosome"/>
</dbReference>
<dbReference type="SMART" id="SM00471">
    <property type="entry name" value="HDc"/>
    <property type="match status" value="1"/>
</dbReference>
<evidence type="ECO:0000259" key="2">
    <source>
        <dbReference type="PROSITE" id="PS51833"/>
    </source>
</evidence>
<dbReference type="PANTHER" id="PTHR33525">
    <property type="match status" value="1"/>
</dbReference>
<protein>
    <submittedName>
        <fullName evidence="3">Cyclic nucleotide-binding protein</fullName>
    </submittedName>
</protein>
<accession>A0A0H4I1M7</accession>
<feature type="domain" description="HDOD" evidence="2">
    <location>
        <begin position="155"/>
        <end position="342"/>
    </location>
</feature>
<sequence>MKGQESLSLRQLKAFQPLNKLTDDELVLLASRAERCVFKAGKGVMQRGACDGQEFFLLAGEVELTSEDGRQVRITAGSERAQNPIARLQPRMYDVRAVKPSEFLVIAQDVLAQMLGRAPMEQEEMQASDGDQVSSEQQQLLMEFYSELRSNKVRLPSVPDVAWKVRRLVDREDAGVDQVAMAISADPAMSAKLVRACNSPLYRGFTDVRNVRETVVRLGLKTTRQLVTVFAMRDVFKSRQPLLQKHMERLWQHSREMAALCWVLADEATNINPEEAMLAGLLHDIGVVPILVHAEHYPHLFNDDDRLLTVIAELRADTGTGVLENWAFPAPFLEAIRHAQDWNYNSDQPQPQLVDIVIVAKMHAMIGSGESEGLPRFDQLPAYSRLGGLELNASRSLDLLTRARSRVDEIKQLLAIR</sequence>
<keyword evidence="4" id="KW-1185">Reference proteome</keyword>
<dbReference type="STRING" id="330734.ABA45_04180"/>
<dbReference type="EMBL" id="CP011494">
    <property type="protein sequence ID" value="AKO51718.1"/>
    <property type="molecule type" value="Genomic_DNA"/>
</dbReference>
<dbReference type="InterPro" id="IPR018490">
    <property type="entry name" value="cNMP-bd_dom_sf"/>
</dbReference>
<dbReference type="KEGG" id="mpq:ABA45_04180"/>
<dbReference type="Pfam" id="PF08668">
    <property type="entry name" value="HDOD"/>
    <property type="match status" value="1"/>
</dbReference>
<name>A0A0H4I1M7_9GAMM</name>
<organism evidence="3 4">
    <name type="scientific">Marinobacter psychrophilus</name>
    <dbReference type="NCBI Taxonomy" id="330734"/>
    <lineage>
        <taxon>Bacteria</taxon>
        <taxon>Pseudomonadati</taxon>
        <taxon>Pseudomonadota</taxon>
        <taxon>Gammaproteobacteria</taxon>
        <taxon>Pseudomonadales</taxon>
        <taxon>Marinobacteraceae</taxon>
        <taxon>Marinobacter</taxon>
    </lineage>
</organism>
<dbReference type="SUPFAM" id="SSF109604">
    <property type="entry name" value="HD-domain/PDEase-like"/>
    <property type="match status" value="1"/>
</dbReference>
<gene>
    <name evidence="3" type="ORF">ABA45_04180</name>
</gene>
<dbReference type="PANTHER" id="PTHR33525:SF3">
    <property type="entry name" value="RIBONUCLEASE Y"/>
    <property type="match status" value="1"/>
</dbReference>
<evidence type="ECO:0000313" key="3">
    <source>
        <dbReference type="EMBL" id="AKO51718.1"/>
    </source>
</evidence>
<dbReference type="AlphaFoldDB" id="A0A0H4I1M7"/>
<dbReference type="CDD" id="cd00077">
    <property type="entry name" value="HDc"/>
    <property type="match status" value="1"/>
</dbReference>
<dbReference type="Gene3D" id="1.10.3210.10">
    <property type="entry name" value="Hypothetical protein af1432"/>
    <property type="match status" value="1"/>
</dbReference>
<dbReference type="PROSITE" id="PS51833">
    <property type="entry name" value="HDOD"/>
    <property type="match status" value="1"/>
</dbReference>
<dbReference type="InterPro" id="IPR000595">
    <property type="entry name" value="cNMP-bd_dom"/>
</dbReference>